<evidence type="ECO:0000259" key="4">
    <source>
        <dbReference type="PROSITE" id="PS01124"/>
    </source>
</evidence>
<dbReference type="Proteomes" id="UP000598146">
    <property type="component" value="Unassembled WGS sequence"/>
</dbReference>
<dbReference type="AlphaFoldDB" id="A0A931CCB4"/>
<keyword evidence="1" id="KW-0805">Transcription regulation</keyword>
<dbReference type="InterPro" id="IPR009057">
    <property type="entry name" value="Homeodomain-like_sf"/>
</dbReference>
<name>A0A931CCB4_9ACTN</name>
<evidence type="ECO:0000256" key="2">
    <source>
        <dbReference type="ARBA" id="ARBA00023125"/>
    </source>
</evidence>
<accession>A0A931CCB4</accession>
<dbReference type="InterPro" id="IPR050204">
    <property type="entry name" value="AraC_XylS_family_regulators"/>
</dbReference>
<evidence type="ECO:0000256" key="1">
    <source>
        <dbReference type="ARBA" id="ARBA00023015"/>
    </source>
</evidence>
<dbReference type="PROSITE" id="PS01124">
    <property type="entry name" value="HTH_ARAC_FAMILY_2"/>
    <property type="match status" value="1"/>
</dbReference>
<reference evidence="5" key="1">
    <citation type="submission" date="2020-11" db="EMBL/GenBank/DDBJ databases">
        <title>Isolation and identification of active actinomycetes.</title>
        <authorList>
            <person name="Sun X."/>
        </authorList>
    </citation>
    <scope>NUCLEOTIDE SEQUENCE</scope>
    <source>
        <strain evidence="5">NEAU-A11</strain>
    </source>
</reference>
<gene>
    <name evidence="5" type="ORF">I4J89_31820</name>
</gene>
<proteinExistence type="predicted"/>
<dbReference type="SUPFAM" id="SSF46689">
    <property type="entry name" value="Homeodomain-like"/>
    <property type="match status" value="1"/>
</dbReference>
<keyword evidence="3" id="KW-0804">Transcription</keyword>
<comment type="caution">
    <text evidence="5">The sequence shown here is derived from an EMBL/GenBank/DDBJ whole genome shotgun (WGS) entry which is preliminary data.</text>
</comment>
<feature type="domain" description="HTH araC/xylS-type" evidence="4">
    <location>
        <begin position="66"/>
        <end position="168"/>
    </location>
</feature>
<dbReference type="EMBL" id="JADQTO010000018">
    <property type="protein sequence ID" value="MBG0566044.1"/>
    <property type="molecule type" value="Genomic_DNA"/>
</dbReference>
<dbReference type="GO" id="GO:0043565">
    <property type="term" value="F:sequence-specific DNA binding"/>
    <property type="evidence" value="ECO:0007669"/>
    <property type="project" value="InterPro"/>
</dbReference>
<protein>
    <submittedName>
        <fullName evidence="5">Helix-turn-helix transcriptional regulator</fullName>
    </submittedName>
</protein>
<dbReference type="Gene3D" id="1.10.10.60">
    <property type="entry name" value="Homeodomain-like"/>
    <property type="match status" value="1"/>
</dbReference>
<dbReference type="Pfam" id="PF12833">
    <property type="entry name" value="HTH_18"/>
    <property type="match status" value="1"/>
</dbReference>
<dbReference type="PANTHER" id="PTHR46796">
    <property type="entry name" value="HTH-TYPE TRANSCRIPTIONAL ACTIVATOR RHAS-RELATED"/>
    <property type="match status" value="1"/>
</dbReference>
<evidence type="ECO:0000313" key="5">
    <source>
        <dbReference type="EMBL" id="MBG0566044.1"/>
    </source>
</evidence>
<organism evidence="5 6">
    <name type="scientific">Actinoplanes aureus</name>
    <dbReference type="NCBI Taxonomy" id="2792083"/>
    <lineage>
        <taxon>Bacteria</taxon>
        <taxon>Bacillati</taxon>
        <taxon>Actinomycetota</taxon>
        <taxon>Actinomycetes</taxon>
        <taxon>Micromonosporales</taxon>
        <taxon>Micromonosporaceae</taxon>
        <taxon>Actinoplanes</taxon>
    </lineage>
</organism>
<keyword evidence="2" id="KW-0238">DNA-binding</keyword>
<evidence type="ECO:0000256" key="3">
    <source>
        <dbReference type="ARBA" id="ARBA00023163"/>
    </source>
</evidence>
<dbReference type="SMART" id="SM00342">
    <property type="entry name" value="HTH_ARAC"/>
    <property type="match status" value="1"/>
</dbReference>
<evidence type="ECO:0000313" key="6">
    <source>
        <dbReference type="Proteomes" id="UP000598146"/>
    </source>
</evidence>
<keyword evidence="6" id="KW-1185">Reference proteome</keyword>
<dbReference type="GO" id="GO:0003700">
    <property type="term" value="F:DNA-binding transcription factor activity"/>
    <property type="evidence" value="ECO:0007669"/>
    <property type="project" value="InterPro"/>
</dbReference>
<sequence>MGQHWLHTLSYLSRMCAGPGPAIGHPLLRAAAVDTAAAAVLAVFPNTTMTLDYTPGPGRVPPATVRRAVAYIDAHADQPITIEDIATAAGVSVRGLQAAFTRHGDTTPTGYLRRARLHGAHRDLQSGDPTRGDTVAAIARRWGYANPGRFAVDYRTAYGQPPHHTLRT</sequence>
<dbReference type="PANTHER" id="PTHR46796:SF12">
    <property type="entry name" value="HTH-TYPE DNA-BINDING TRANSCRIPTIONAL ACTIVATOR EUTR"/>
    <property type="match status" value="1"/>
</dbReference>
<dbReference type="InterPro" id="IPR018060">
    <property type="entry name" value="HTH_AraC"/>
</dbReference>